<proteinExistence type="predicted"/>
<dbReference type="EMBL" id="HBEC01004469">
    <property type="protein sequence ID" value="CAD8282010.1"/>
    <property type="molecule type" value="Transcribed_RNA"/>
</dbReference>
<name>A0A7R9V3P4_9CHLO</name>
<sequence length="290" mass="30443">MSGPPRGMYDYGAPAPFGAAAPPPAAAYAPPPAAYQPAHGYGGSYGAPPQLIAQPYMLPSGPGGGGGGGYGHPAGTDELRTIFVSGFPADVKERELNNLLRFLPGYEASQMNWKGGQAQGFALFSNGHFARMACDTTAQLRFDESSVLRSEMARKNMYIKADEPSVKRARTAPAAPPVAAAPGGGPAGDNPPCNTLFVGNLGDNTTEEELRSVFEATPGFQLLKLVRGAARTTAFVEYADTESAVEAHAANQDTVLVSSDRGALRVQFSKNPWGKKRDVTGVLIDTLPKE</sequence>
<dbReference type="PROSITE" id="PS50102">
    <property type="entry name" value="RRM"/>
    <property type="match status" value="1"/>
</dbReference>
<evidence type="ECO:0000256" key="1">
    <source>
        <dbReference type="ARBA" id="ARBA00022884"/>
    </source>
</evidence>
<evidence type="ECO:0000313" key="5">
    <source>
        <dbReference type="EMBL" id="CAD8282010.1"/>
    </source>
</evidence>
<dbReference type="InterPro" id="IPR012677">
    <property type="entry name" value="Nucleotide-bd_a/b_plait_sf"/>
</dbReference>
<dbReference type="InterPro" id="IPR000504">
    <property type="entry name" value="RRM_dom"/>
</dbReference>
<dbReference type="SUPFAM" id="SSF54928">
    <property type="entry name" value="RNA-binding domain, RBD"/>
    <property type="match status" value="2"/>
</dbReference>
<dbReference type="AlphaFoldDB" id="A0A7R9V3P4"/>
<organism evidence="5">
    <name type="scientific">Chlamydomonas euryale</name>
    <dbReference type="NCBI Taxonomy" id="1486919"/>
    <lineage>
        <taxon>Eukaryota</taxon>
        <taxon>Viridiplantae</taxon>
        <taxon>Chlorophyta</taxon>
        <taxon>core chlorophytes</taxon>
        <taxon>Chlorophyceae</taxon>
        <taxon>CS clade</taxon>
        <taxon>Chlamydomonadales</taxon>
        <taxon>Chlamydomonadaceae</taxon>
        <taxon>Chlamydomonas</taxon>
    </lineage>
</organism>
<accession>A0A7R9V3P4</accession>
<dbReference type="Pfam" id="PF00076">
    <property type="entry name" value="RRM_1"/>
    <property type="match status" value="1"/>
</dbReference>
<evidence type="ECO:0000259" key="4">
    <source>
        <dbReference type="PROSITE" id="PS50102"/>
    </source>
</evidence>
<feature type="region of interest" description="Disordered" evidence="3">
    <location>
        <begin position="164"/>
        <end position="191"/>
    </location>
</feature>
<dbReference type="InterPro" id="IPR035979">
    <property type="entry name" value="RBD_domain_sf"/>
</dbReference>
<dbReference type="PANTHER" id="PTHR10501">
    <property type="entry name" value="U1 SMALL NUCLEAR RIBONUCLEOPROTEIN A/U2 SMALL NUCLEAR RIBONUCLEOPROTEIN B"/>
    <property type="match status" value="1"/>
</dbReference>
<dbReference type="Gene3D" id="3.30.70.330">
    <property type="match status" value="2"/>
</dbReference>
<gene>
    <name evidence="5" type="ORF">CEUR00632_LOCUS2045</name>
</gene>
<reference evidence="5" key="1">
    <citation type="submission" date="2021-01" db="EMBL/GenBank/DDBJ databases">
        <authorList>
            <person name="Corre E."/>
            <person name="Pelletier E."/>
            <person name="Niang G."/>
            <person name="Scheremetjew M."/>
            <person name="Finn R."/>
            <person name="Kale V."/>
            <person name="Holt S."/>
            <person name="Cochrane G."/>
            <person name="Meng A."/>
            <person name="Brown T."/>
            <person name="Cohen L."/>
        </authorList>
    </citation>
    <scope>NUCLEOTIDE SEQUENCE</scope>
    <source>
        <strain evidence="5">CCMP219</strain>
    </source>
</reference>
<dbReference type="SMART" id="SM00360">
    <property type="entry name" value="RRM"/>
    <property type="match status" value="2"/>
</dbReference>
<keyword evidence="1 2" id="KW-0694">RNA-binding</keyword>
<evidence type="ECO:0000256" key="3">
    <source>
        <dbReference type="SAM" id="MobiDB-lite"/>
    </source>
</evidence>
<dbReference type="GO" id="GO:0003723">
    <property type="term" value="F:RNA binding"/>
    <property type="evidence" value="ECO:0007669"/>
    <property type="project" value="UniProtKB-UniRule"/>
</dbReference>
<feature type="domain" description="RRM" evidence="4">
    <location>
        <begin position="194"/>
        <end position="271"/>
    </location>
</feature>
<protein>
    <recommendedName>
        <fullName evidence="4">RRM domain-containing protein</fullName>
    </recommendedName>
</protein>
<evidence type="ECO:0000256" key="2">
    <source>
        <dbReference type="PROSITE-ProRule" id="PRU00176"/>
    </source>
</evidence>